<dbReference type="NCBIfam" id="NF003814">
    <property type="entry name" value="PRK05406.1-3"/>
    <property type="match status" value="1"/>
</dbReference>
<comment type="caution">
    <text evidence="1">The sequence shown here is derived from an EMBL/GenBank/DDBJ whole genome shotgun (WGS) entry which is preliminary data.</text>
</comment>
<protein>
    <submittedName>
        <fullName evidence="1">5-oxoprolinase subunit PxpA</fullName>
        <ecNumber evidence="1">3.5.2.9</ecNumber>
    </submittedName>
</protein>
<name>A0A545T6Q3_9GAMM</name>
<dbReference type="Gene3D" id="3.20.20.370">
    <property type="entry name" value="Glycoside hydrolase/deacetylase"/>
    <property type="match status" value="1"/>
</dbReference>
<dbReference type="PANTHER" id="PTHR30292:SF0">
    <property type="entry name" value="5-OXOPROLINASE SUBUNIT A"/>
    <property type="match status" value="1"/>
</dbReference>
<dbReference type="AlphaFoldDB" id="A0A545T6Q3"/>
<evidence type="ECO:0000313" key="1">
    <source>
        <dbReference type="EMBL" id="TQV72852.1"/>
    </source>
</evidence>
<dbReference type="SUPFAM" id="SSF88713">
    <property type="entry name" value="Glycoside hydrolase/deacetylase"/>
    <property type="match status" value="1"/>
</dbReference>
<gene>
    <name evidence="1" type="primary">pxpA</name>
    <name evidence="1" type="ORF">FLL45_15415</name>
</gene>
<dbReference type="Pfam" id="PF03746">
    <property type="entry name" value="LamB_YcsF"/>
    <property type="match status" value="1"/>
</dbReference>
<sequence>MKVDINCDLGEGSTASDCIADAQLMPYISRCNIACGGHAGNLETMKASLENAKKNHLQVGAHPGYPDPENFGRNSMKISFNQLESSLIDQISQLEKIASKISVSLSHIKCHGALYNDAESSPELANRLVKSFNTHFPGLSIIGLANGEMEKAAQHLDCEFLREGFMDRAYLDSGYLVSRKAPNSVYHSLELIVKQALQLAQNQPLQTYQNNSLRIPVDTICLHGDTPNAKTVAKQVFESLTAQGIDVA</sequence>
<dbReference type="InterPro" id="IPR005501">
    <property type="entry name" value="LamB/YcsF/PxpA-like"/>
</dbReference>
<proteinExistence type="predicted"/>
<dbReference type="PANTHER" id="PTHR30292">
    <property type="entry name" value="UNCHARACTERIZED PROTEIN YBGL-RELATED"/>
    <property type="match status" value="1"/>
</dbReference>
<reference evidence="1 2" key="1">
    <citation type="submission" date="2019-06" db="EMBL/GenBank/DDBJ databases">
        <title>Draft genome of Aliikangiella marina GYP-15.</title>
        <authorList>
            <person name="Wang G."/>
        </authorList>
    </citation>
    <scope>NUCLEOTIDE SEQUENCE [LARGE SCALE GENOMIC DNA]</scope>
    <source>
        <strain evidence="1 2">GYP-15</strain>
    </source>
</reference>
<dbReference type="Proteomes" id="UP000317839">
    <property type="component" value="Unassembled WGS sequence"/>
</dbReference>
<keyword evidence="2" id="KW-1185">Reference proteome</keyword>
<dbReference type="EC" id="3.5.2.9" evidence="1"/>
<organism evidence="1 2">
    <name type="scientific">Aliikangiella marina</name>
    <dbReference type="NCBI Taxonomy" id="1712262"/>
    <lineage>
        <taxon>Bacteria</taxon>
        <taxon>Pseudomonadati</taxon>
        <taxon>Pseudomonadota</taxon>
        <taxon>Gammaproteobacteria</taxon>
        <taxon>Oceanospirillales</taxon>
        <taxon>Pleioneaceae</taxon>
        <taxon>Aliikangiella</taxon>
    </lineage>
</organism>
<dbReference type="EMBL" id="VIKR01000004">
    <property type="protein sequence ID" value="TQV72852.1"/>
    <property type="molecule type" value="Genomic_DNA"/>
</dbReference>
<dbReference type="InterPro" id="IPR011330">
    <property type="entry name" value="Glyco_hydro/deAcase_b/a-brl"/>
</dbReference>
<dbReference type="GO" id="GO:0017168">
    <property type="term" value="F:5-oxoprolinase (ATP-hydrolyzing) activity"/>
    <property type="evidence" value="ECO:0007669"/>
    <property type="project" value="UniProtKB-EC"/>
</dbReference>
<dbReference type="GO" id="GO:0005975">
    <property type="term" value="P:carbohydrate metabolic process"/>
    <property type="evidence" value="ECO:0007669"/>
    <property type="project" value="InterPro"/>
</dbReference>
<dbReference type="NCBIfam" id="NF003816">
    <property type="entry name" value="PRK05406.1-5"/>
    <property type="match status" value="1"/>
</dbReference>
<keyword evidence="1" id="KW-0378">Hydrolase</keyword>
<dbReference type="OrthoDB" id="9773478at2"/>
<dbReference type="CDD" id="cd10801">
    <property type="entry name" value="LamB_YcsF_like_1"/>
    <property type="match status" value="1"/>
</dbReference>
<accession>A0A545T6Q3</accession>
<dbReference type="RefSeq" id="WP_142942970.1">
    <property type="nucleotide sequence ID" value="NZ_VIKR01000004.1"/>
</dbReference>
<evidence type="ECO:0000313" key="2">
    <source>
        <dbReference type="Proteomes" id="UP000317839"/>
    </source>
</evidence>